<evidence type="ECO:0000313" key="2">
    <source>
        <dbReference type="EMBL" id="QCE11204.1"/>
    </source>
</evidence>
<feature type="region of interest" description="Disordered" evidence="1">
    <location>
        <begin position="1"/>
        <end position="22"/>
    </location>
</feature>
<dbReference type="AlphaFoldDB" id="A0A4D6NER1"/>
<sequence>MGALSSPFTRSGTPGGHMAQIGKKNLMLFQTLRKEKAARAKATGGTEVPNLQESLVDVHVHGVTKRKAELPTRSDKGNDVKKVRATLLGSGSSTNGKGPEVGQIELSETVLRRDIEIN</sequence>
<feature type="compositionally biased region" description="Polar residues" evidence="1">
    <location>
        <begin position="1"/>
        <end position="12"/>
    </location>
</feature>
<reference evidence="2 3" key="1">
    <citation type="submission" date="2019-04" db="EMBL/GenBank/DDBJ databases">
        <title>An improved genome assembly and genetic linkage map for asparagus bean, Vigna unguiculata ssp. sesquipedialis.</title>
        <authorList>
            <person name="Xia Q."/>
            <person name="Zhang R."/>
            <person name="Dong Y."/>
        </authorList>
    </citation>
    <scope>NUCLEOTIDE SEQUENCE [LARGE SCALE GENOMIC DNA]</scope>
    <source>
        <tissue evidence="2">Leaf</tissue>
    </source>
</reference>
<accession>A0A4D6NER1</accession>
<gene>
    <name evidence="2" type="ORF">DEO72_LG10g2437</name>
</gene>
<name>A0A4D6NER1_VIGUN</name>
<dbReference type="EMBL" id="CP039354">
    <property type="protein sequence ID" value="QCE11204.1"/>
    <property type="molecule type" value="Genomic_DNA"/>
</dbReference>
<organism evidence="2 3">
    <name type="scientific">Vigna unguiculata</name>
    <name type="common">Cowpea</name>
    <dbReference type="NCBI Taxonomy" id="3917"/>
    <lineage>
        <taxon>Eukaryota</taxon>
        <taxon>Viridiplantae</taxon>
        <taxon>Streptophyta</taxon>
        <taxon>Embryophyta</taxon>
        <taxon>Tracheophyta</taxon>
        <taxon>Spermatophyta</taxon>
        <taxon>Magnoliopsida</taxon>
        <taxon>eudicotyledons</taxon>
        <taxon>Gunneridae</taxon>
        <taxon>Pentapetalae</taxon>
        <taxon>rosids</taxon>
        <taxon>fabids</taxon>
        <taxon>Fabales</taxon>
        <taxon>Fabaceae</taxon>
        <taxon>Papilionoideae</taxon>
        <taxon>50 kb inversion clade</taxon>
        <taxon>NPAAA clade</taxon>
        <taxon>indigoferoid/millettioid clade</taxon>
        <taxon>Phaseoleae</taxon>
        <taxon>Vigna</taxon>
    </lineage>
</organism>
<keyword evidence="3" id="KW-1185">Reference proteome</keyword>
<evidence type="ECO:0000256" key="1">
    <source>
        <dbReference type="SAM" id="MobiDB-lite"/>
    </source>
</evidence>
<evidence type="ECO:0000313" key="3">
    <source>
        <dbReference type="Proteomes" id="UP000501690"/>
    </source>
</evidence>
<proteinExistence type="predicted"/>
<dbReference type="Proteomes" id="UP000501690">
    <property type="component" value="Linkage Group LG10"/>
</dbReference>
<protein>
    <submittedName>
        <fullName evidence="2">Uncharacterized protein</fullName>
    </submittedName>
</protein>